<accession>A0A7J0DAT2</accession>
<protein>
    <submittedName>
        <fullName evidence="3">Phytol kinase 1 VTE5</fullName>
    </submittedName>
</protein>
<dbReference type="InterPro" id="IPR035994">
    <property type="entry name" value="Nucleoside_phosphorylase_sf"/>
</dbReference>
<name>A0A7J0DAT2_9ERIC</name>
<reference evidence="4" key="1">
    <citation type="submission" date="2019-07" db="EMBL/GenBank/DDBJ databases">
        <title>De Novo Assembly of kiwifruit Actinidia rufa.</title>
        <authorList>
            <person name="Sugita-Konishi S."/>
            <person name="Sato K."/>
            <person name="Mori E."/>
            <person name="Abe Y."/>
            <person name="Kisaki G."/>
            <person name="Hamano K."/>
            <person name="Suezawa K."/>
            <person name="Otani M."/>
            <person name="Fukuda T."/>
            <person name="Manabe T."/>
            <person name="Gomi K."/>
            <person name="Tabuchi M."/>
            <person name="Akimitsu K."/>
            <person name="Kataoka I."/>
        </authorList>
    </citation>
    <scope>NUCLEOTIDE SEQUENCE [LARGE SCALE GENOMIC DNA]</scope>
    <source>
        <strain evidence="4">cv. Fuchu</strain>
    </source>
</reference>
<keyword evidence="1" id="KW-0472">Membrane</keyword>
<keyword evidence="1" id="KW-0812">Transmembrane</keyword>
<evidence type="ECO:0000313" key="3">
    <source>
        <dbReference type="EMBL" id="GFS30138.1"/>
    </source>
</evidence>
<feature type="domain" description="Nucleoside phosphorylase" evidence="2">
    <location>
        <begin position="301"/>
        <end position="461"/>
    </location>
</feature>
<proteinExistence type="predicted"/>
<dbReference type="InterPro" id="IPR000845">
    <property type="entry name" value="Nucleoside_phosphorylase_d"/>
</dbReference>
<dbReference type="Gene3D" id="3.40.50.1580">
    <property type="entry name" value="Nucleoside phosphorylase domain"/>
    <property type="match status" value="1"/>
</dbReference>
<keyword evidence="4" id="KW-1185">Reference proteome</keyword>
<dbReference type="CDD" id="cd09008">
    <property type="entry name" value="MTAN"/>
    <property type="match status" value="1"/>
</dbReference>
<feature type="transmembrane region" description="Helical" evidence="1">
    <location>
        <begin position="174"/>
        <end position="193"/>
    </location>
</feature>
<dbReference type="GO" id="GO:0016301">
    <property type="term" value="F:kinase activity"/>
    <property type="evidence" value="ECO:0007669"/>
    <property type="project" value="UniProtKB-KW"/>
</dbReference>
<comment type="caution">
    <text evidence="3">The sequence shown here is derived from an EMBL/GenBank/DDBJ whole genome shotgun (WGS) entry which is preliminary data.</text>
</comment>
<keyword evidence="1" id="KW-1133">Transmembrane helix</keyword>
<dbReference type="PANTHER" id="PTHR21234">
    <property type="entry name" value="PURINE NUCLEOSIDE PHOSPHORYLASE"/>
    <property type="match status" value="1"/>
</dbReference>
<keyword evidence="3" id="KW-0418">Kinase</keyword>
<evidence type="ECO:0000259" key="2">
    <source>
        <dbReference type="Pfam" id="PF01048"/>
    </source>
</evidence>
<keyword evidence="3" id="KW-0808">Transferase</keyword>
<dbReference type="Proteomes" id="UP000585474">
    <property type="component" value="Unassembled WGS sequence"/>
</dbReference>
<feature type="transmembrane region" description="Helical" evidence="1">
    <location>
        <begin position="110"/>
        <end position="127"/>
    </location>
</feature>
<gene>
    <name evidence="3" type="ORF">Acr_00g0010350</name>
</gene>
<organism evidence="3 4">
    <name type="scientific">Actinidia rufa</name>
    <dbReference type="NCBI Taxonomy" id="165716"/>
    <lineage>
        <taxon>Eukaryota</taxon>
        <taxon>Viridiplantae</taxon>
        <taxon>Streptophyta</taxon>
        <taxon>Embryophyta</taxon>
        <taxon>Tracheophyta</taxon>
        <taxon>Spermatophyta</taxon>
        <taxon>Magnoliopsida</taxon>
        <taxon>eudicotyledons</taxon>
        <taxon>Gunneridae</taxon>
        <taxon>Pentapetalae</taxon>
        <taxon>asterids</taxon>
        <taxon>Ericales</taxon>
        <taxon>Actinidiaceae</taxon>
        <taxon>Actinidia</taxon>
    </lineage>
</organism>
<feature type="transmembrane region" description="Helical" evidence="1">
    <location>
        <begin position="77"/>
        <end position="98"/>
    </location>
</feature>
<evidence type="ECO:0000313" key="4">
    <source>
        <dbReference type="Proteomes" id="UP000585474"/>
    </source>
</evidence>
<dbReference type="AlphaFoldDB" id="A0A7J0DAT2"/>
<dbReference type="Pfam" id="PF01048">
    <property type="entry name" value="PNP_UDP_1"/>
    <property type="match status" value="1"/>
</dbReference>
<sequence>MTLASAVGATISFKHFSLPLLRLRQHKPHLLSLPTSTAAVLTRRRAWTAGDGDGVVKSLRFRLSAATLAGGALVHDAGATAVVMAGAYGLVLTFDVLTQRNLMEQSLSRKVVHILSGLLFMACWPIFSTSTEARYFASLVPLANCLRLVTHGLSLATDEGLIKSVTREGKPEELLRGPLYYVLVLIVCVLVFWRDSPTGVISLAMMCGGDGIADIMGRRFGAIKIPYNEKKSWAGSISMFVFGFLISMGMLYYFSAFGYFQLDWLWTTERVALVSFVATFVESLSTTETVDDNISVTLASMVNAAATTQQMLDLFDITGIVHFGIAGNANNSMSIGDVSIPQQVAHTGIWDWLGMKLEQCVNSSLCLPQKPKLVVGLRGSTANIFVDNAAYREFLFNTFHVSSVDMESSAVVTTSLSNGFAVIVIRGLSDLAGGQPGKNSIDIFGPLAALNTAKVVIQFVKTLP</sequence>
<dbReference type="OrthoDB" id="5673at2759"/>
<dbReference type="SUPFAM" id="SSF53167">
    <property type="entry name" value="Purine and uridine phosphorylases"/>
    <property type="match status" value="1"/>
</dbReference>
<dbReference type="GO" id="GO:0009116">
    <property type="term" value="P:nucleoside metabolic process"/>
    <property type="evidence" value="ECO:0007669"/>
    <property type="project" value="InterPro"/>
</dbReference>
<evidence type="ECO:0000256" key="1">
    <source>
        <dbReference type="SAM" id="Phobius"/>
    </source>
</evidence>
<dbReference type="PANTHER" id="PTHR21234:SF30">
    <property type="entry name" value="PHOSPHORYLASE SUPERFAMILY PROTEIN"/>
    <property type="match status" value="1"/>
</dbReference>
<feature type="transmembrane region" description="Helical" evidence="1">
    <location>
        <begin position="237"/>
        <end position="260"/>
    </location>
</feature>
<dbReference type="EMBL" id="BJWL01000106">
    <property type="protein sequence ID" value="GFS30138.1"/>
    <property type="molecule type" value="Genomic_DNA"/>
</dbReference>